<dbReference type="Proteomes" id="UP000736787">
    <property type="component" value="Unassembled WGS sequence"/>
</dbReference>
<dbReference type="AlphaFoldDB" id="A0A329RDP6"/>
<evidence type="ECO:0000256" key="1">
    <source>
        <dbReference type="SAM" id="MobiDB-lite"/>
    </source>
</evidence>
<name>A0A329RDP6_9STRA</name>
<reference evidence="3 4" key="1">
    <citation type="submission" date="2018-01" db="EMBL/GenBank/DDBJ databases">
        <title>Draft genome of the strawberry crown rot pathogen Phytophthora cactorum.</title>
        <authorList>
            <person name="Armitage A.D."/>
            <person name="Lysoe E."/>
            <person name="Nellist C.F."/>
            <person name="Harrison R.J."/>
            <person name="Brurberg M.B."/>
        </authorList>
    </citation>
    <scope>NUCLEOTIDE SEQUENCE [LARGE SCALE GENOMIC DNA]</scope>
    <source>
        <strain evidence="3 4">10300</strain>
    </source>
</reference>
<dbReference type="EMBL" id="MJFZ01001472">
    <property type="protein sequence ID" value="RAW21996.1"/>
    <property type="molecule type" value="Genomic_DNA"/>
</dbReference>
<accession>A0A329RDP6</accession>
<protein>
    <submittedName>
        <fullName evidence="3">Uncharacterized protein</fullName>
    </submittedName>
</protein>
<feature type="compositionally biased region" description="Basic and acidic residues" evidence="1">
    <location>
        <begin position="1"/>
        <end position="13"/>
    </location>
</feature>
<dbReference type="EMBL" id="RCMK01002335">
    <property type="protein sequence ID" value="KAG2882376.1"/>
    <property type="molecule type" value="Genomic_DNA"/>
</dbReference>
<dbReference type="VEuPathDB" id="FungiDB:PC110_g21565"/>
<evidence type="ECO:0000313" key="2">
    <source>
        <dbReference type="EMBL" id="KAG2882376.1"/>
    </source>
</evidence>
<organism evidence="3 4">
    <name type="scientific">Phytophthora cactorum</name>
    <dbReference type="NCBI Taxonomy" id="29920"/>
    <lineage>
        <taxon>Eukaryota</taxon>
        <taxon>Sar</taxon>
        <taxon>Stramenopiles</taxon>
        <taxon>Oomycota</taxon>
        <taxon>Peronosporomycetes</taxon>
        <taxon>Peronosporales</taxon>
        <taxon>Peronosporaceae</taxon>
        <taxon>Phytophthora</taxon>
    </lineage>
</organism>
<evidence type="ECO:0000313" key="3">
    <source>
        <dbReference type="EMBL" id="RAW21996.1"/>
    </source>
</evidence>
<gene>
    <name evidence="3" type="ORF">PC110_g21565</name>
    <name evidence="2" type="ORF">PC117_g26237</name>
</gene>
<sequence length="39" mass="4371">MKKVKDDQDKHTAIAEAEDDADDQAAITETPTEGYIFRC</sequence>
<proteinExistence type="predicted"/>
<dbReference type="Proteomes" id="UP000251314">
    <property type="component" value="Unassembled WGS sequence"/>
</dbReference>
<reference evidence="2" key="2">
    <citation type="submission" date="2018-10" db="EMBL/GenBank/DDBJ databases">
        <title>Effector identification in a new, highly contiguous assembly of the strawberry crown rot pathogen Phytophthora cactorum.</title>
        <authorList>
            <person name="Armitage A.D."/>
            <person name="Nellist C.F."/>
            <person name="Bates H."/>
            <person name="Vickerstaff R.J."/>
            <person name="Harrison R.J."/>
        </authorList>
    </citation>
    <scope>NUCLEOTIDE SEQUENCE</scope>
    <source>
        <strain evidence="2">4040</strain>
    </source>
</reference>
<keyword evidence="4" id="KW-1185">Reference proteome</keyword>
<evidence type="ECO:0000313" key="4">
    <source>
        <dbReference type="Proteomes" id="UP000251314"/>
    </source>
</evidence>
<feature type="region of interest" description="Disordered" evidence="1">
    <location>
        <begin position="1"/>
        <end position="39"/>
    </location>
</feature>
<comment type="caution">
    <text evidence="3">The sequence shown here is derived from an EMBL/GenBank/DDBJ whole genome shotgun (WGS) entry which is preliminary data.</text>
</comment>